<dbReference type="AlphaFoldDB" id="A0A4R6ZSI2"/>
<evidence type="ECO:0000313" key="5">
    <source>
        <dbReference type="EMBL" id="TDR55713.1"/>
    </source>
</evidence>
<dbReference type="GO" id="GO:0003677">
    <property type="term" value="F:DNA binding"/>
    <property type="evidence" value="ECO:0007669"/>
    <property type="project" value="UniProtKB-KW"/>
</dbReference>
<protein>
    <submittedName>
        <fullName evidence="5">GntR family transcriptional regulator</fullName>
    </submittedName>
</protein>
<dbReference type="InterPro" id="IPR036390">
    <property type="entry name" value="WH_DNA-bd_sf"/>
</dbReference>
<dbReference type="Pfam" id="PF00392">
    <property type="entry name" value="GntR"/>
    <property type="match status" value="1"/>
</dbReference>
<evidence type="ECO:0000256" key="2">
    <source>
        <dbReference type="ARBA" id="ARBA00023125"/>
    </source>
</evidence>
<evidence type="ECO:0000313" key="6">
    <source>
        <dbReference type="Proteomes" id="UP000295558"/>
    </source>
</evidence>
<dbReference type="SMART" id="SM00345">
    <property type="entry name" value="HTH_GNTR"/>
    <property type="match status" value="1"/>
</dbReference>
<dbReference type="Gene3D" id="1.20.120.530">
    <property type="entry name" value="GntR ligand-binding domain-like"/>
    <property type="match status" value="1"/>
</dbReference>
<evidence type="ECO:0000256" key="3">
    <source>
        <dbReference type="ARBA" id="ARBA00023163"/>
    </source>
</evidence>
<dbReference type="CDD" id="cd07377">
    <property type="entry name" value="WHTH_GntR"/>
    <property type="match status" value="1"/>
</dbReference>
<name>A0A4R6ZSI2_9LIST</name>
<evidence type="ECO:0000256" key="1">
    <source>
        <dbReference type="ARBA" id="ARBA00023015"/>
    </source>
</evidence>
<sequence>MLVIKIGVSKLLKSKREYKTLDRMVYFSIIEKIKKGELKPNEHLTEERLAKELEVSRSPIRKAITALVSEGILDYRTYSGVVVRDSMIDPAKYGHLLEVIKVFMDATIQKMKEQNTLVDIAALRNYIASMDRSSYLQDMEDYIFNQHQFFFRILKHDSNPYYYENVKRVFFTINNFSMETVLKQGSEDKRDLTIKKFTAIADAFEADDYDLANERIRTLFDDFALNAFRA</sequence>
<dbReference type="GO" id="GO:0003700">
    <property type="term" value="F:DNA-binding transcription factor activity"/>
    <property type="evidence" value="ECO:0007669"/>
    <property type="project" value="InterPro"/>
</dbReference>
<dbReference type="InterPro" id="IPR036388">
    <property type="entry name" value="WH-like_DNA-bd_sf"/>
</dbReference>
<proteinExistence type="predicted"/>
<keyword evidence="1" id="KW-0805">Transcription regulation</keyword>
<dbReference type="SUPFAM" id="SSF48008">
    <property type="entry name" value="GntR ligand-binding domain-like"/>
    <property type="match status" value="1"/>
</dbReference>
<keyword evidence="6" id="KW-1185">Reference proteome</keyword>
<dbReference type="PANTHER" id="PTHR43537:SF45">
    <property type="entry name" value="GNTR FAMILY REGULATORY PROTEIN"/>
    <property type="match status" value="1"/>
</dbReference>
<dbReference type="EMBL" id="SNZK01000001">
    <property type="protein sequence ID" value="TDR55713.1"/>
    <property type="molecule type" value="Genomic_DNA"/>
</dbReference>
<evidence type="ECO:0000259" key="4">
    <source>
        <dbReference type="PROSITE" id="PS50949"/>
    </source>
</evidence>
<dbReference type="InterPro" id="IPR000524">
    <property type="entry name" value="Tscrpt_reg_HTH_GntR"/>
</dbReference>
<dbReference type="PROSITE" id="PS50949">
    <property type="entry name" value="HTH_GNTR"/>
    <property type="match status" value="1"/>
</dbReference>
<gene>
    <name evidence="5" type="ORF">DFP96_101656</name>
</gene>
<organism evidence="5 6">
    <name type="scientific">Listeria rocourtiae</name>
    <dbReference type="NCBI Taxonomy" id="647910"/>
    <lineage>
        <taxon>Bacteria</taxon>
        <taxon>Bacillati</taxon>
        <taxon>Bacillota</taxon>
        <taxon>Bacilli</taxon>
        <taxon>Bacillales</taxon>
        <taxon>Listeriaceae</taxon>
        <taxon>Listeria</taxon>
    </lineage>
</organism>
<feature type="domain" description="HTH gntR-type" evidence="4">
    <location>
        <begin position="19"/>
        <end position="86"/>
    </location>
</feature>
<dbReference type="PRINTS" id="PR00035">
    <property type="entry name" value="HTHGNTR"/>
</dbReference>
<keyword evidence="2" id="KW-0238">DNA-binding</keyword>
<dbReference type="Gene3D" id="1.10.10.10">
    <property type="entry name" value="Winged helix-like DNA-binding domain superfamily/Winged helix DNA-binding domain"/>
    <property type="match status" value="1"/>
</dbReference>
<keyword evidence="3" id="KW-0804">Transcription</keyword>
<comment type="caution">
    <text evidence="5">The sequence shown here is derived from an EMBL/GenBank/DDBJ whole genome shotgun (WGS) entry which is preliminary data.</text>
</comment>
<accession>A0A4R6ZSI2</accession>
<dbReference type="InterPro" id="IPR008920">
    <property type="entry name" value="TF_FadR/GntR_C"/>
</dbReference>
<dbReference type="Proteomes" id="UP000295558">
    <property type="component" value="Unassembled WGS sequence"/>
</dbReference>
<dbReference type="PANTHER" id="PTHR43537">
    <property type="entry name" value="TRANSCRIPTIONAL REGULATOR, GNTR FAMILY"/>
    <property type="match status" value="1"/>
</dbReference>
<dbReference type="STRING" id="1265846.PROCOU_10066"/>
<reference evidence="5 6" key="1">
    <citation type="submission" date="2019-03" db="EMBL/GenBank/DDBJ databases">
        <title>Genomic Encyclopedia of Type Strains, Phase III (KMG-III): the genomes of soil and plant-associated and newly described type strains.</title>
        <authorList>
            <person name="Whitman W."/>
        </authorList>
    </citation>
    <scope>NUCLEOTIDE SEQUENCE [LARGE SCALE GENOMIC DNA]</scope>
    <source>
        <strain evidence="5 6">CECT 7972</strain>
    </source>
</reference>
<dbReference type="SUPFAM" id="SSF46785">
    <property type="entry name" value="Winged helix' DNA-binding domain"/>
    <property type="match status" value="1"/>
</dbReference>